<dbReference type="Proteomes" id="UP000827872">
    <property type="component" value="Linkage Group LG02"/>
</dbReference>
<organism evidence="1 2">
    <name type="scientific">Sphaerodactylus townsendi</name>
    <dbReference type="NCBI Taxonomy" id="933632"/>
    <lineage>
        <taxon>Eukaryota</taxon>
        <taxon>Metazoa</taxon>
        <taxon>Chordata</taxon>
        <taxon>Craniata</taxon>
        <taxon>Vertebrata</taxon>
        <taxon>Euteleostomi</taxon>
        <taxon>Lepidosauria</taxon>
        <taxon>Squamata</taxon>
        <taxon>Bifurcata</taxon>
        <taxon>Gekkota</taxon>
        <taxon>Sphaerodactylidae</taxon>
        <taxon>Sphaerodactylus</taxon>
    </lineage>
</organism>
<evidence type="ECO:0000313" key="2">
    <source>
        <dbReference type="Proteomes" id="UP000827872"/>
    </source>
</evidence>
<keyword evidence="2" id="KW-1185">Reference proteome</keyword>
<comment type="caution">
    <text evidence="1">The sequence shown here is derived from an EMBL/GenBank/DDBJ whole genome shotgun (WGS) entry which is preliminary data.</text>
</comment>
<name>A0ACB8G3U5_9SAUR</name>
<proteinExistence type="predicted"/>
<gene>
    <name evidence="1" type="primary">TRAF6_2</name>
    <name evidence="1" type="ORF">K3G42_026803</name>
</gene>
<reference evidence="1" key="1">
    <citation type="submission" date="2021-08" db="EMBL/GenBank/DDBJ databases">
        <title>The first chromosome-level gecko genome reveals the dynamic sex chromosomes of Neotropical dwarf geckos (Sphaerodactylidae: Sphaerodactylus).</title>
        <authorList>
            <person name="Pinto B.J."/>
            <person name="Keating S.E."/>
            <person name="Gamble T."/>
        </authorList>
    </citation>
    <scope>NUCLEOTIDE SEQUENCE</scope>
    <source>
        <strain evidence="1">TG3544</strain>
    </source>
</reference>
<protein>
    <submittedName>
        <fullName evidence="1">TNF receptor-associated factor 6</fullName>
    </submittedName>
</protein>
<evidence type="ECO:0000313" key="1">
    <source>
        <dbReference type="EMBL" id="KAH8014195.1"/>
    </source>
</evidence>
<keyword evidence="1" id="KW-0675">Receptor</keyword>
<sequence>MASSCSSGVKEESDVGNLSNGTDGTLSNSFVEEIQGYDVEFDPPLKSKYECPICVMALREAVQTRCGHHFCKACIVKSIRTISCIVALRQKNVLSAKAVSKRNSYKNT</sequence>
<dbReference type="EMBL" id="CM037615">
    <property type="protein sequence ID" value="KAH8014195.1"/>
    <property type="molecule type" value="Genomic_DNA"/>
</dbReference>
<accession>A0ACB8G3U5</accession>